<proteinExistence type="inferred from homology"/>
<dbReference type="RefSeq" id="WP_096462744.1">
    <property type="nucleotide sequence ID" value="NZ_AP014936.1"/>
</dbReference>
<evidence type="ECO:0000256" key="4">
    <source>
        <dbReference type="ARBA" id="ARBA00022679"/>
    </source>
</evidence>
<gene>
    <name evidence="6" type="primary">rsmG</name>
    <name evidence="7" type="ORF">SVA_3905</name>
</gene>
<protein>
    <recommendedName>
        <fullName evidence="6">Ribosomal RNA small subunit methyltransferase G</fullName>
        <ecNumber evidence="6">2.1.1.170</ecNumber>
    </recommendedName>
    <alternativeName>
        <fullName evidence="6">16S rRNA 7-methylguanosine methyltransferase</fullName>
        <shortName evidence="6">16S rRNA m7G methyltransferase</shortName>
    </alternativeName>
</protein>
<dbReference type="InterPro" id="IPR029063">
    <property type="entry name" value="SAM-dependent_MTases_sf"/>
</dbReference>
<dbReference type="NCBIfam" id="TIGR00138">
    <property type="entry name" value="rsmG_gidB"/>
    <property type="match status" value="1"/>
</dbReference>
<evidence type="ECO:0000256" key="2">
    <source>
        <dbReference type="ARBA" id="ARBA00022552"/>
    </source>
</evidence>
<feature type="binding site" evidence="6">
    <location>
        <begin position="126"/>
        <end position="127"/>
    </location>
    <ligand>
        <name>S-adenosyl-L-methionine</name>
        <dbReference type="ChEBI" id="CHEBI:59789"/>
    </ligand>
</feature>
<dbReference type="GO" id="GO:0070043">
    <property type="term" value="F:rRNA (guanine-N7-)-methyltransferase activity"/>
    <property type="evidence" value="ECO:0007669"/>
    <property type="project" value="UniProtKB-UniRule"/>
</dbReference>
<evidence type="ECO:0000256" key="6">
    <source>
        <dbReference type="HAMAP-Rule" id="MF_00074"/>
    </source>
</evidence>
<sequence length="213" mass="22612">MNLERKLSQGLAAMGLTLAPSAPARLAAFLEILERWNAAYNLTAVREIEQMVGRHVLDSLSVLSHLRGPRVIDVGTGAGLPGIPLALARPDVAFTLLDSNSKKIRFVTQAVHDLGIANVEIVQSAAEKYRPAAPFNTVVTRAFAAIPDMLASVRHLCAPGGAVLAMKGVYPQEEIAAVGTGFRVREVVELSVPGLDAARHLVILEPTPDGQTA</sequence>
<dbReference type="PANTHER" id="PTHR31760">
    <property type="entry name" value="S-ADENOSYL-L-METHIONINE-DEPENDENT METHYLTRANSFERASES SUPERFAMILY PROTEIN"/>
    <property type="match status" value="1"/>
</dbReference>
<dbReference type="EC" id="2.1.1.170" evidence="6"/>
<feature type="binding site" evidence="6">
    <location>
        <position position="80"/>
    </location>
    <ligand>
        <name>S-adenosyl-L-methionine</name>
        <dbReference type="ChEBI" id="CHEBI:59789"/>
    </ligand>
</feature>
<evidence type="ECO:0000313" key="7">
    <source>
        <dbReference type="EMBL" id="BAU50439.1"/>
    </source>
</evidence>
<evidence type="ECO:0000256" key="5">
    <source>
        <dbReference type="ARBA" id="ARBA00022691"/>
    </source>
</evidence>
<dbReference type="PIRSF" id="PIRSF003078">
    <property type="entry name" value="GidB"/>
    <property type="match status" value="1"/>
</dbReference>
<keyword evidence="8" id="KW-1185">Reference proteome</keyword>
<dbReference type="PANTHER" id="PTHR31760:SF0">
    <property type="entry name" value="S-ADENOSYL-L-METHIONINE-DEPENDENT METHYLTRANSFERASES SUPERFAMILY PROTEIN"/>
    <property type="match status" value="1"/>
</dbReference>
<dbReference type="HAMAP" id="MF_00074">
    <property type="entry name" value="16SrRNA_methyltr_G"/>
    <property type="match status" value="1"/>
</dbReference>
<comment type="similarity">
    <text evidence="6">Belongs to the methyltransferase superfamily. RNA methyltransferase RsmG family.</text>
</comment>
<evidence type="ECO:0000256" key="3">
    <source>
        <dbReference type="ARBA" id="ARBA00022603"/>
    </source>
</evidence>
<dbReference type="EMBL" id="AP014936">
    <property type="protein sequence ID" value="BAU50439.1"/>
    <property type="molecule type" value="Genomic_DNA"/>
</dbReference>
<keyword evidence="5 6" id="KW-0949">S-adenosyl-L-methionine</keyword>
<dbReference type="InterPro" id="IPR003682">
    <property type="entry name" value="rRNA_ssu_MeTfrase_G"/>
</dbReference>
<keyword evidence="4 6" id="KW-0808">Transferase</keyword>
<name>A0A1B4VA36_9GAMM</name>
<feature type="binding site" evidence="6">
    <location>
        <position position="141"/>
    </location>
    <ligand>
        <name>S-adenosyl-L-methionine</name>
        <dbReference type="ChEBI" id="CHEBI:59789"/>
    </ligand>
</feature>
<accession>A0A1B4VA36</accession>
<organism evidence="7 8">
    <name type="scientific">Sulfurifustis variabilis</name>
    <dbReference type="NCBI Taxonomy" id="1675686"/>
    <lineage>
        <taxon>Bacteria</taxon>
        <taxon>Pseudomonadati</taxon>
        <taxon>Pseudomonadota</taxon>
        <taxon>Gammaproteobacteria</taxon>
        <taxon>Acidiferrobacterales</taxon>
        <taxon>Acidiferrobacteraceae</taxon>
        <taxon>Sulfurifustis</taxon>
    </lineage>
</organism>
<dbReference type="GO" id="GO:0005829">
    <property type="term" value="C:cytosol"/>
    <property type="evidence" value="ECO:0007669"/>
    <property type="project" value="TreeGrafter"/>
</dbReference>
<keyword evidence="3 6" id="KW-0489">Methyltransferase</keyword>
<feature type="binding site" evidence="6">
    <location>
        <position position="75"/>
    </location>
    <ligand>
        <name>S-adenosyl-L-methionine</name>
        <dbReference type="ChEBI" id="CHEBI:59789"/>
    </ligand>
</feature>
<keyword evidence="1 6" id="KW-0963">Cytoplasm</keyword>
<dbReference type="Pfam" id="PF02527">
    <property type="entry name" value="GidB"/>
    <property type="match status" value="1"/>
</dbReference>
<dbReference type="OrthoDB" id="9808773at2"/>
<dbReference type="AlphaFoldDB" id="A0A1B4VA36"/>
<reference evidence="7 8" key="1">
    <citation type="submission" date="2015-08" db="EMBL/GenBank/DDBJ databases">
        <title>Complete genome sequence of Sulfurifustis variabilis.</title>
        <authorList>
            <person name="Miura A."/>
            <person name="Kojima H."/>
            <person name="Fukui M."/>
        </authorList>
    </citation>
    <scope>NUCLEOTIDE SEQUENCE [LARGE SCALE GENOMIC DNA]</scope>
    <source>
        <strain evidence="8">skN76</strain>
    </source>
</reference>
<dbReference type="Proteomes" id="UP000218899">
    <property type="component" value="Chromosome"/>
</dbReference>
<evidence type="ECO:0000313" key="8">
    <source>
        <dbReference type="Proteomes" id="UP000218899"/>
    </source>
</evidence>
<dbReference type="Gene3D" id="3.40.50.150">
    <property type="entry name" value="Vaccinia Virus protein VP39"/>
    <property type="match status" value="1"/>
</dbReference>
<keyword evidence="2 6" id="KW-0698">rRNA processing</keyword>
<comment type="catalytic activity">
    <reaction evidence="6">
        <text>guanosine(527) in 16S rRNA + S-adenosyl-L-methionine = N(7)-methylguanosine(527) in 16S rRNA + S-adenosyl-L-homocysteine</text>
        <dbReference type="Rhea" id="RHEA:42732"/>
        <dbReference type="Rhea" id="RHEA-COMP:10209"/>
        <dbReference type="Rhea" id="RHEA-COMP:10210"/>
        <dbReference type="ChEBI" id="CHEBI:57856"/>
        <dbReference type="ChEBI" id="CHEBI:59789"/>
        <dbReference type="ChEBI" id="CHEBI:74269"/>
        <dbReference type="ChEBI" id="CHEBI:74480"/>
        <dbReference type="EC" id="2.1.1.170"/>
    </reaction>
</comment>
<dbReference type="KEGG" id="sva:SVA_3905"/>
<dbReference type="CDD" id="cd02440">
    <property type="entry name" value="AdoMet_MTases"/>
    <property type="match status" value="1"/>
</dbReference>
<comment type="function">
    <text evidence="6">Specifically methylates the N7 position of guanine in position 527 of 16S rRNA.</text>
</comment>
<comment type="caution">
    <text evidence="6">Lacks conserved residue(s) required for the propagation of feature annotation.</text>
</comment>
<comment type="subcellular location">
    <subcellularLocation>
        <location evidence="6">Cytoplasm</location>
    </subcellularLocation>
</comment>
<evidence type="ECO:0000256" key="1">
    <source>
        <dbReference type="ARBA" id="ARBA00022490"/>
    </source>
</evidence>
<dbReference type="SUPFAM" id="SSF53335">
    <property type="entry name" value="S-adenosyl-L-methionine-dependent methyltransferases"/>
    <property type="match status" value="1"/>
</dbReference>